<gene>
    <name evidence="4" type="ORF">TKK_010790</name>
</gene>
<feature type="region of interest" description="Disordered" evidence="2">
    <location>
        <begin position="728"/>
        <end position="906"/>
    </location>
</feature>
<evidence type="ECO:0000259" key="3">
    <source>
        <dbReference type="SMART" id="SM00360"/>
    </source>
</evidence>
<evidence type="ECO:0000313" key="4">
    <source>
        <dbReference type="EMBL" id="KAL3395182.1"/>
    </source>
</evidence>
<dbReference type="InterPro" id="IPR035979">
    <property type="entry name" value="RBD_domain_sf"/>
</dbReference>
<feature type="domain" description="RRM" evidence="3">
    <location>
        <begin position="1920"/>
        <end position="1987"/>
    </location>
</feature>
<keyword evidence="1" id="KW-0694">RNA-binding</keyword>
<feature type="region of interest" description="Disordered" evidence="2">
    <location>
        <begin position="2002"/>
        <end position="2104"/>
    </location>
</feature>
<evidence type="ECO:0000256" key="1">
    <source>
        <dbReference type="ARBA" id="ARBA00022884"/>
    </source>
</evidence>
<dbReference type="EMBL" id="JBJJXI010000085">
    <property type="protein sequence ID" value="KAL3395182.1"/>
    <property type="molecule type" value="Genomic_DNA"/>
</dbReference>
<feature type="region of interest" description="Disordered" evidence="2">
    <location>
        <begin position="1837"/>
        <end position="1913"/>
    </location>
</feature>
<dbReference type="Pfam" id="PF00076">
    <property type="entry name" value="RRM_1"/>
    <property type="match status" value="1"/>
</dbReference>
<dbReference type="InterPro" id="IPR026805">
    <property type="entry name" value="GW182_M_dom"/>
</dbReference>
<feature type="region of interest" description="Disordered" evidence="2">
    <location>
        <begin position="1482"/>
        <end position="1514"/>
    </location>
</feature>
<feature type="region of interest" description="Disordered" evidence="2">
    <location>
        <begin position="1399"/>
        <end position="1426"/>
    </location>
</feature>
<feature type="compositionally biased region" description="Polar residues" evidence="2">
    <location>
        <begin position="1000"/>
        <end position="1009"/>
    </location>
</feature>
<dbReference type="SUPFAM" id="SSF46934">
    <property type="entry name" value="UBA-like"/>
    <property type="match status" value="1"/>
</dbReference>
<dbReference type="InterPro" id="IPR012677">
    <property type="entry name" value="Nucleotide-bd_a/b_plait_sf"/>
</dbReference>
<dbReference type="Pfam" id="PF12938">
    <property type="entry name" value="M_domain"/>
    <property type="match status" value="1"/>
</dbReference>
<dbReference type="SUPFAM" id="SSF54928">
    <property type="entry name" value="RNA-binding domain, RBD"/>
    <property type="match status" value="1"/>
</dbReference>
<comment type="caution">
    <text evidence="4">The sequence shown here is derived from an EMBL/GenBank/DDBJ whole genome shotgun (WGS) entry which is preliminary data.</text>
</comment>
<feature type="compositionally biased region" description="Polar residues" evidence="2">
    <location>
        <begin position="2082"/>
        <end position="2092"/>
    </location>
</feature>
<feature type="region of interest" description="Disordered" evidence="2">
    <location>
        <begin position="1797"/>
        <end position="1822"/>
    </location>
</feature>
<evidence type="ECO:0000313" key="5">
    <source>
        <dbReference type="Proteomes" id="UP001627154"/>
    </source>
</evidence>
<dbReference type="CDD" id="cd12435">
    <property type="entry name" value="RRM_GW182_like"/>
    <property type="match status" value="1"/>
</dbReference>
<feature type="compositionally biased region" description="Polar residues" evidence="2">
    <location>
        <begin position="1621"/>
        <end position="1630"/>
    </location>
</feature>
<evidence type="ECO:0000256" key="2">
    <source>
        <dbReference type="SAM" id="MobiDB-lite"/>
    </source>
</evidence>
<feature type="compositionally biased region" description="Basic and acidic residues" evidence="2">
    <location>
        <begin position="1053"/>
        <end position="1087"/>
    </location>
</feature>
<dbReference type="InterPro" id="IPR000504">
    <property type="entry name" value="RRM_dom"/>
</dbReference>
<feature type="region of interest" description="Disordered" evidence="2">
    <location>
        <begin position="205"/>
        <end position="242"/>
    </location>
</feature>
<feature type="compositionally biased region" description="Low complexity" evidence="2">
    <location>
        <begin position="1878"/>
        <end position="1892"/>
    </location>
</feature>
<name>A0ABD2WQA6_9HYME</name>
<dbReference type="PANTHER" id="PTHR13020">
    <property type="entry name" value="TRINUCLEOTIDE REPEAT-CONTAINING GENE 6"/>
    <property type="match status" value="1"/>
</dbReference>
<organism evidence="4 5">
    <name type="scientific">Trichogramma kaykai</name>
    <dbReference type="NCBI Taxonomy" id="54128"/>
    <lineage>
        <taxon>Eukaryota</taxon>
        <taxon>Metazoa</taxon>
        <taxon>Ecdysozoa</taxon>
        <taxon>Arthropoda</taxon>
        <taxon>Hexapoda</taxon>
        <taxon>Insecta</taxon>
        <taxon>Pterygota</taxon>
        <taxon>Neoptera</taxon>
        <taxon>Endopterygota</taxon>
        <taxon>Hymenoptera</taxon>
        <taxon>Apocrita</taxon>
        <taxon>Proctotrupomorpha</taxon>
        <taxon>Chalcidoidea</taxon>
        <taxon>Trichogrammatidae</taxon>
        <taxon>Trichogramma</taxon>
    </lineage>
</organism>
<dbReference type="PANTHER" id="PTHR13020:SF25">
    <property type="entry name" value="PROTEIN GAWKY"/>
    <property type="match status" value="1"/>
</dbReference>
<proteinExistence type="predicted"/>
<feature type="compositionally biased region" description="Low complexity" evidence="2">
    <location>
        <begin position="2004"/>
        <end position="2021"/>
    </location>
</feature>
<dbReference type="Gene3D" id="3.30.70.330">
    <property type="match status" value="1"/>
</dbReference>
<feature type="compositionally biased region" description="Low complexity" evidence="2">
    <location>
        <begin position="1482"/>
        <end position="1506"/>
    </location>
</feature>
<feature type="region of interest" description="Disordered" evidence="2">
    <location>
        <begin position="1307"/>
        <end position="1348"/>
    </location>
</feature>
<feature type="compositionally biased region" description="Polar residues" evidence="2">
    <location>
        <begin position="1717"/>
        <end position="1735"/>
    </location>
</feature>
<feature type="compositionally biased region" description="Low complexity" evidence="2">
    <location>
        <begin position="739"/>
        <end position="785"/>
    </location>
</feature>
<feature type="compositionally biased region" description="Polar residues" evidence="2">
    <location>
        <begin position="877"/>
        <end position="889"/>
    </location>
</feature>
<feature type="compositionally biased region" description="Low complexity" evidence="2">
    <location>
        <begin position="1413"/>
        <end position="1426"/>
    </location>
</feature>
<feature type="region of interest" description="Disordered" evidence="2">
    <location>
        <begin position="1612"/>
        <end position="1637"/>
    </location>
</feature>
<feature type="compositionally biased region" description="Low complexity" evidence="2">
    <location>
        <begin position="810"/>
        <end position="876"/>
    </location>
</feature>
<feature type="compositionally biased region" description="Low complexity" evidence="2">
    <location>
        <begin position="1689"/>
        <end position="1704"/>
    </location>
</feature>
<feature type="compositionally biased region" description="Low complexity" evidence="2">
    <location>
        <begin position="1798"/>
        <end position="1811"/>
    </location>
</feature>
<feature type="region of interest" description="Disordered" evidence="2">
    <location>
        <begin position="964"/>
        <end position="1188"/>
    </location>
</feature>
<keyword evidence="5" id="KW-1185">Reference proteome</keyword>
<dbReference type="InterPro" id="IPR052068">
    <property type="entry name" value="GW182_domain"/>
</dbReference>
<dbReference type="InterPro" id="IPR033503">
    <property type="entry name" value="GW182_RRM"/>
</dbReference>
<feature type="compositionally biased region" description="Polar residues" evidence="2">
    <location>
        <begin position="1658"/>
        <end position="1667"/>
    </location>
</feature>
<protein>
    <recommendedName>
        <fullName evidence="3">RRM domain-containing protein</fullName>
    </recommendedName>
</protein>
<feature type="compositionally biased region" description="Polar residues" evidence="2">
    <location>
        <begin position="1812"/>
        <end position="1822"/>
    </location>
</feature>
<feature type="compositionally biased region" description="Polar residues" evidence="2">
    <location>
        <begin position="214"/>
        <end position="239"/>
    </location>
</feature>
<reference evidence="4 5" key="1">
    <citation type="journal article" date="2024" name="bioRxiv">
        <title>A reference genome for Trichogramma kaykai: A tiny desert-dwelling parasitoid wasp with competing sex-ratio distorters.</title>
        <authorList>
            <person name="Culotta J."/>
            <person name="Lindsey A.R."/>
        </authorList>
    </citation>
    <scope>NUCLEOTIDE SEQUENCE [LARGE SCALE GENOMIC DNA]</scope>
    <source>
        <strain evidence="4 5">KSX58</strain>
    </source>
</reference>
<dbReference type="InterPro" id="IPR009060">
    <property type="entry name" value="UBA-like_sf"/>
</dbReference>
<sequence>MFPHNSSSHEISTETNAFVQNSKGDVVVLEESSLTGVRDVGKRPEDAGYCDIEFIKNKKNNNCGRLTESSSNTPNFVMAKQTAAAEPISHTEADAIIDLSTVLMSGADKSSAHVEVKSSLSADGQSIISIMNTFFNDVDEKTINTLIHSNKPNKTCNHGLAKDNIHDKDYDEIKLNHLIKEHNEKMDNAIHDEHHNNRGHEATVAASNNHHKQQQSAAANSKSTSKPLSDNKDSFSSVSPRVLSLRNKTTAADVFQYYRYLSTMIKDKVKEEDEQRRKINNRRCSAPSLVRMIPKSDDGQRALNLKANISHVSLINKPNNSMSVISLGSSSAFNSSFSGMKISQNTIKKIFNEIDQEGTVNNHKERQASSSITLTVPTTTTTRRACLFLIKQLVQAGKDELERRLISALCVPLNLECKAPMQPLLSLLQLMSYQYMKKQLWQQFMLTSSIDGISYTEATMFTVGAPSSRVYNDYKSNNEPLNTSFKISGDNASYRRITIDNDDYLMQLKEIKMQLSKSMLIVKINTEYGNNKDYDKDYSKNSDKSDEFKEKAVDYDDNNKLCRRFDEKTMIVRQPANNDIPNTCEPTMTLNCQSTTVIKSQAMFDVPAIQSTLENEMNKTKKSDKTGSSLVEDCKSLLADYFRVKRDNDNCDDNVRQLTRLREVLNTLLTTKHRSALIDEIIKNKDTISIQKYENNSCGSAAMIHDYKQRWGIPSLLGLYGGGESSLNSGATASWASQPTTPTNNNPAPSGWSGSNSVVTSGGNGSGSNPQQQQQTPQANWQQGAPGSRSMQGQGPPGNPAAQQVPPTSQSNNQTTGNAAANTNTQWGQQAQQQGNKATNQQSQNNNGSGVAPQQQQPPNQQQPQQAQPLQPQQQAGVNNNQQMPNSVAVSAGSPPATNPSTKQQLEQLNTMREALFSPDGWGCQHVNQDTNWDVPGTPEPAIKSDNPMWKTTVNNGTDLWEANLRNGGQPPPQQAKTPWGHTPSTNIGGTWGEDDDTADTSNMWTGTPSQPPAQPNTGQWPGAGGNTSQTGMWQPGGSSGGPASTGGSNWGDPRDPRELRSVDPRELRDPRDHRMSLDPREQHMRVMDSMGARDMPRMPGEVRGDPRGGISGRLNGSSADAMWNQPPGPPHHQIPSHQHPNGPPNKMIAPSNINQWTAPPPKDMIPGKPTGWEEPSPPTQRRNVPNYDDGTSLWANPAANQRPMQGNKAPHWKDVQTQNFGRGNDYFASGGMQCPPGMMQNQMPGQPGMKPDTSGGQMWGANYPGSGAGPTGGSHNGSWTDGPSDISNWSSGGAIRKRSVRDIVNPQTSGKNFSWDEHKKPPMGPSGAGNWGDSDMDPSSNWAAHTPHKPTLTKELIWNSREFRYLCDMGFKKEDVELALRNREMNCDEAQELLNQLRPTDQWRRHDGGGHSSYDPSSQSAGSQSFSRFNHISQPVAFTPGVGVPSSAVPASGGSVASSSLLKLHQQQQQQQQQQAAAAVQLQQQQQQQPPSSNTPQQSFNQQSSRLPSNPPSAQQLRMLVQQIQLAVQEGYLNHQILNQPLAPQTLMLLNQLLQQIKVLQQLHQQHSMQNAIKNNSQNVLQISVQITKTKQQITNLQNQISVQQATYMKQQQQQQQQQHPSTPSQSSDYYKPSIQDPMSALQSSFSDLSMHKEAPVQSQQQSRLNQWKLPSLDKDTDSVVNEFSRAPGSSSKPPSTPSSLNSAHSNPLLGPGDATWSSRLGDSGWPDTSNNDATDGKDWQPGGTSAAFADLVPEFEPGKPWKMKSIEDDPNITPGSVVRSPLSLAAIKDTDTIFAPGSKSSSPPQSVNSDNTPIPSLSNSTWSFTPAAATTPVFPSSKNTWGDSAPPPTAVTSELWGAPMNNKSRGPPPGLGSKGGSVSNVSNGWSSSIGRSNTWGLQSNSPGGNGGNPGGWVSPSTWLLLRNLTPQIDGSTLKTLCMQHGPVQDFRLYLNHGIALAKYSSRDEAIKAQGALNNCVLGNTTIFAESPVDSEVHTLLQQLSHGSAGPSPAGPGATQQPPGSVGPNAPSWVGGLRSSGSNKSVGPPSANDTWAAASGASQLWGAPPTGNSLWGSSGLDGGDQQRTTPSSLNSYLPGDLLGGESM</sequence>
<feature type="compositionally biased region" description="Basic and acidic residues" evidence="2">
    <location>
        <begin position="1095"/>
        <end position="1107"/>
    </location>
</feature>
<dbReference type="Proteomes" id="UP001627154">
    <property type="component" value="Unassembled WGS sequence"/>
</dbReference>
<accession>A0ABD2WQA6</accession>
<feature type="region of interest" description="Disordered" evidence="2">
    <location>
        <begin position="1651"/>
        <end position="1747"/>
    </location>
</feature>
<dbReference type="SMART" id="SM00360">
    <property type="entry name" value="RRM"/>
    <property type="match status" value="1"/>
</dbReference>
<dbReference type="GO" id="GO:0003723">
    <property type="term" value="F:RNA binding"/>
    <property type="evidence" value="ECO:0007669"/>
    <property type="project" value="UniProtKB-KW"/>
</dbReference>